<dbReference type="InterPro" id="IPR002931">
    <property type="entry name" value="Transglutaminase-like"/>
</dbReference>
<dbReference type="KEGG" id="mri:Mal4_06320"/>
<feature type="compositionally biased region" description="Basic and acidic residues" evidence="1">
    <location>
        <begin position="615"/>
        <end position="634"/>
    </location>
</feature>
<dbReference type="Pfam" id="PF01841">
    <property type="entry name" value="Transglut_core"/>
    <property type="match status" value="1"/>
</dbReference>
<keyword evidence="4" id="KW-1185">Reference proteome</keyword>
<dbReference type="Gene3D" id="3.10.620.30">
    <property type="match status" value="1"/>
</dbReference>
<evidence type="ECO:0000313" key="4">
    <source>
        <dbReference type="Proteomes" id="UP000320496"/>
    </source>
</evidence>
<reference evidence="3 4" key="1">
    <citation type="submission" date="2019-02" db="EMBL/GenBank/DDBJ databases">
        <title>Deep-cultivation of Planctomycetes and their phenomic and genomic characterization uncovers novel biology.</title>
        <authorList>
            <person name="Wiegand S."/>
            <person name="Jogler M."/>
            <person name="Boedeker C."/>
            <person name="Pinto D."/>
            <person name="Vollmers J."/>
            <person name="Rivas-Marin E."/>
            <person name="Kohn T."/>
            <person name="Peeters S.H."/>
            <person name="Heuer A."/>
            <person name="Rast P."/>
            <person name="Oberbeckmann S."/>
            <person name="Bunk B."/>
            <person name="Jeske O."/>
            <person name="Meyerdierks A."/>
            <person name="Storesund J.E."/>
            <person name="Kallscheuer N."/>
            <person name="Luecker S."/>
            <person name="Lage O.M."/>
            <person name="Pohl T."/>
            <person name="Merkel B.J."/>
            <person name="Hornburger P."/>
            <person name="Mueller R.-W."/>
            <person name="Bruemmer F."/>
            <person name="Labrenz M."/>
            <person name="Spormann A.M."/>
            <person name="Op den Camp H."/>
            <person name="Overmann J."/>
            <person name="Amann R."/>
            <person name="Jetten M.S.M."/>
            <person name="Mascher T."/>
            <person name="Medema M.H."/>
            <person name="Devos D.P."/>
            <person name="Kaster A.-K."/>
            <person name="Ovreas L."/>
            <person name="Rohde M."/>
            <person name="Galperin M.Y."/>
            <person name="Jogler C."/>
        </authorList>
    </citation>
    <scope>NUCLEOTIDE SEQUENCE [LARGE SCALE GENOMIC DNA]</scope>
    <source>
        <strain evidence="3 4">Mal4</strain>
    </source>
</reference>
<evidence type="ECO:0000259" key="2">
    <source>
        <dbReference type="SMART" id="SM00460"/>
    </source>
</evidence>
<dbReference type="PANTHER" id="PTHR33490">
    <property type="entry name" value="BLR5614 PROTEIN-RELATED"/>
    <property type="match status" value="1"/>
</dbReference>
<feature type="domain" description="Transglutaminase-like" evidence="2">
    <location>
        <begin position="199"/>
        <end position="275"/>
    </location>
</feature>
<dbReference type="PANTHER" id="PTHR33490:SF1">
    <property type="entry name" value="SLL1233 PROTEIN"/>
    <property type="match status" value="1"/>
</dbReference>
<dbReference type="InterPro" id="IPR018667">
    <property type="entry name" value="DUF2126"/>
</dbReference>
<organism evidence="3 4">
    <name type="scientific">Maioricimonas rarisocia</name>
    <dbReference type="NCBI Taxonomy" id="2528026"/>
    <lineage>
        <taxon>Bacteria</taxon>
        <taxon>Pseudomonadati</taxon>
        <taxon>Planctomycetota</taxon>
        <taxon>Planctomycetia</taxon>
        <taxon>Planctomycetales</taxon>
        <taxon>Planctomycetaceae</taxon>
        <taxon>Maioricimonas</taxon>
    </lineage>
</organism>
<dbReference type="Pfam" id="PF08379">
    <property type="entry name" value="Bact_transglu_N"/>
    <property type="match status" value="1"/>
</dbReference>
<dbReference type="AlphaFoldDB" id="A0A517Z1I9"/>
<dbReference type="InterPro" id="IPR038765">
    <property type="entry name" value="Papain-like_cys_pep_sf"/>
</dbReference>
<feature type="region of interest" description="Disordered" evidence="1">
    <location>
        <begin position="574"/>
        <end position="599"/>
    </location>
</feature>
<feature type="region of interest" description="Disordered" evidence="1">
    <location>
        <begin position="612"/>
        <end position="634"/>
    </location>
</feature>
<gene>
    <name evidence="3" type="ORF">Mal4_06320</name>
</gene>
<protein>
    <recommendedName>
        <fullName evidence="2">Transglutaminase-like domain-containing protein</fullName>
    </recommendedName>
</protein>
<proteinExistence type="predicted"/>
<dbReference type="EMBL" id="CP036275">
    <property type="protein sequence ID" value="QDU36347.1"/>
    <property type="molecule type" value="Genomic_DNA"/>
</dbReference>
<evidence type="ECO:0000313" key="3">
    <source>
        <dbReference type="EMBL" id="QDU36347.1"/>
    </source>
</evidence>
<evidence type="ECO:0000256" key="1">
    <source>
        <dbReference type="SAM" id="MobiDB-lite"/>
    </source>
</evidence>
<dbReference type="Pfam" id="PF09899">
    <property type="entry name" value="DUF2126"/>
    <property type="match status" value="1"/>
</dbReference>
<sequence length="1141" mass="129262">MSGFGPAAALSAAGLKPAGRSSESNKTMAIRVALNHLTSYRYERPISLGPQIIRLRPAPHSRTPILSYSLNVLPEKNFRNWQQDPQGNFLARFVFPERTREFRIEVDLVAEMTVINPFDFFLEESATESPFTYEPWLSRELKPFLETEPVGPHLREFIDSLDLTRRPTNDFMVEMNRRVQEEIRYLIRMEPGVQTTEETLENRSGSCRDSAWLLVQVLRNLGLAARFVSGYLIQLKPDIPALDGPAGPEQDFTDLHAWTEVYLPGAGWVGLDPTSGLLAGEGHIPLACTPDPVSAAPISGALEACKTDFEFRMQVTRIHEDPRVTKPYTDEQWSKITTLGHDIDDELEAGDVRLTMGGEPTFVSIDDMEGEEWNGAAVGPTKHRLSAALIRRLRDRFAPGGLLHFGQGKWYPGESLPRWALSCFWRKDGQPIWVNDELLADEETDYGYGPDEALKFSEHLAERLDVSPRWIKPAYEDAFHYLWKERRLPVNVEPGDPRLDDPEERARLADVFEQGLTTPTGYVMPLQRQWWQARARWVSGPWPVRSEELFLIPGDSPIGLRLPIDSLPWVQESERNTSYPRDPLAERPPLPPHPRERLQPWVRGVAEATSLKGLSEQRREQVEPHLETEESSEDDKVVRTAMCIEPRRGRLYVFMPPVDLLEDYLDLVHAIEQTAEDLQMPIVVEGYLPPHDDRISLIKVTPDPGVIEVNVHPAHNWDELVETTTTLYDEARHCRLGTEKFDLDGMHTGTGGGNHVVLGGPTPADSPFLRRPDLLRSLIGYWNNHPALSYLFSGRFVGPTSQAPRADEGRKDSIYEMRLAFSLIPPPGEDCPPWLIDRIFRNLLVDLTGNTHRAEFCIDKLYSPDSSTGRLGLVEFRAFEMPPHAQMSLTQQLLIRALVARFWKTPYEAPLVEWGTALHDRFMLPHYIWQDLREVIADLNTAGYPLQLEWFAPHFEFRFPFIGEASQQDVHVELRSAIEPWYVLGEQPAAGATVRYVDSSVERMQVKVTGMTDTRHQVLCNGRRVPLHPTGVPGEFVAGVRYRAWQPPSCLHPTIPVHAPLVFDIFDAWQERSIGGCTYHVSHPGGRSYDTFPVNANEAEARRGGRFFRMGHTPGPMPAAAVEANSHFPLTLDLRRSVSTP</sequence>
<dbReference type="Proteomes" id="UP000320496">
    <property type="component" value="Chromosome"/>
</dbReference>
<dbReference type="SUPFAM" id="SSF54001">
    <property type="entry name" value="Cysteine proteinases"/>
    <property type="match status" value="1"/>
</dbReference>
<name>A0A517Z1I9_9PLAN</name>
<dbReference type="SMART" id="SM00460">
    <property type="entry name" value="TGc"/>
    <property type="match status" value="1"/>
</dbReference>
<accession>A0A517Z1I9</accession>
<dbReference type="InterPro" id="IPR013589">
    <property type="entry name" value="Bac_transglu_N"/>
</dbReference>